<evidence type="ECO:0000313" key="2">
    <source>
        <dbReference type="Proteomes" id="UP001153365"/>
    </source>
</evidence>
<keyword evidence="2" id="KW-1185">Reference proteome</keyword>
<protein>
    <submittedName>
        <fullName evidence="1">Uncharacterized protein</fullName>
    </submittedName>
</protein>
<dbReference type="Proteomes" id="UP001153365">
    <property type="component" value="Unassembled WGS sequence"/>
</dbReference>
<sequence length="577" mass="67121">FSAALQLFVQDSLKLSPSASLQKEDESSFFSACRTLAVLEGSVADPKFTSFKDLRNISKGEFPESMAVSDLIKNINSIDLQGMGPIIKTETGEEISYSEAVSFAAKDIELIVHTNIKKKRYPEKQVFYTPRKLPKKKDIFPDAGREITSKIHMSKENNIKIYLPEVIKDDVDPQEENSLDLDPIFFDTIQRFFIINFCNNLKSLDRAKKPKGGMETYLETKYDIHSVNIYTWRDLMFRALNCLVMASPIINGLGEKIVKEIMGDKYILEIFKEHYLSSTNLELKTNYVNYYGFEDFLKRGCQNKGIAKIFDVLSWKDQFEILARSVKQFVSSLDHFCTTSTSLRSFNVVVDELHQLLEFFRDDKALEKLAYKNDESTKTIGRILIKYTSIPKGFDIPDQFPGLWLFIYYVTELLLTDPNLKFRKIYGKEITEDALVEKLEFLRNYLSLSQQVDRLLPNSSFTISKDKNEIWERLANQEWVRFFPVYLNKLRQLEKDIKEQKSHTKKHINNYRNYPVPHKKYTQEKLVSVKIGYWIDTITISALMDEVLFVGSDLAREAYDAHWPNIDKAIKIKQNFK</sequence>
<dbReference type="AlphaFoldDB" id="A0AAV0ASM1"/>
<gene>
    <name evidence="1" type="ORF">PPACK8108_LOCUS6385</name>
</gene>
<evidence type="ECO:0000313" key="1">
    <source>
        <dbReference type="EMBL" id="CAH7671591.1"/>
    </source>
</evidence>
<accession>A0AAV0ASM1</accession>
<comment type="caution">
    <text evidence="1">The sequence shown here is derived from an EMBL/GenBank/DDBJ whole genome shotgun (WGS) entry which is preliminary data.</text>
</comment>
<dbReference type="EMBL" id="CALTRL010001217">
    <property type="protein sequence ID" value="CAH7671591.1"/>
    <property type="molecule type" value="Genomic_DNA"/>
</dbReference>
<feature type="non-terminal residue" evidence="1">
    <location>
        <position position="1"/>
    </location>
</feature>
<proteinExistence type="predicted"/>
<name>A0AAV0ASM1_PHAPC</name>
<organism evidence="1 2">
    <name type="scientific">Phakopsora pachyrhizi</name>
    <name type="common">Asian soybean rust disease fungus</name>
    <dbReference type="NCBI Taxonomy" id="170000"/>
    <lineage>
        <taxon>Eukaryota</taxon>
        <taxon>Fungi</taxon>
        <taxon>Dikarya</taxon>
        <taxon>Basidiomycota</taxon>
        <taxon>Pucciniomycotina</taxon>
        <taxon>Pucciniomycetes</taxon>
        <taxon>Pucciniales</taxon>
        <taxon>Phakopsoraceae</taxon>
        <taxon>Phakopsora</taxon>
    </lineage>
</organism>
<reference evidence="1" key="1">
    <citation type="submission" date="2022-06" db="EMBL/GenBank/DDBJ databases">
        <authorList>
            <consortium name="SYNGENTA / RWTH Aachen University"/>
        </authorList>
    </citation>
    <scope>NUCLEOTIDE SEQUENCE</scope>
</reference>